<evidence type="ECO:0000256" key="3">
    <source>
        <dbReference type="ARBA" id="ARBA00023015"/>
    </source>
</evidence>
<dbReference type="SUPFAM" id="SSF54427">
    <property type="entry name" value="NTF2-like"/>
    <property type="match status" value="1"/>
</dbReference>
<dbReference type="SUPFAM" id="SSF88659">
    <property type="entry name" value="Sigma3 and sigma4 domains of RNA polymerase sigma factors"/>
    <property type="match status" value="1"/>
</dbReference>
<keyword evidence="3" id="KW-0805">Transcription regulation</keyword>
<evidence type="ECO:0000313" key="10">
    <source>
        <dbReference type="Proteomes" id="UP000247781"/>
    </source>
</evidence>
<dbReference type="GO" id="GO:0006352">
    <property type="term" value="P:DNA-templated transcription initiation"/>
    <property type="evidence" value="ECO:0007669"/>
    <property type="project" value="InterPro"/>
</dbReference>
<dbReference type="InterPro" id="IPR013324">
    <property type="entry name" value="RNA_pol_sigma_r3/r4-like"/>
</dbReference>
<evidence type="ECO:0000259" key="7">
    <source>
        <dbReference type="Pfam" id="PF04542"/>
    </source>
</evidence>
<dbReference type="InterPro" id="IPR052704">
    <property type="entry name" value="ECF_Sigma-70_Domain"/>
</dbReference>
<dbReference type="Pfam" id="PF08281">
    <property type="entry name" value="Sigma70_r4_2"/>
    <property type="match status" value="1"/>
</dbReference>
<dbReference type="InterPro" id="IPR007627">
    <property type="entry name" value="RNA_pol_sigma70_r2"/>
</dbReference>
<dbReference type="Gene3D" id="1.10.1740.10">
    <property type="match status" value="1"/>
</dbReference>
<dbReference type="PANTHER" id="PTHR30173">
    <property type="entry name" value="SIGMA 19 FACTOR"/>
    <property type="match status" value="1"/>
</dbReference>
<protein>
    <submittedName>
        <fullName evidence="9">RNA polymerase sigma-70 factor (ECF subfamily)</fullName>
    </submittedName>
</protein>
<dbReference type="NCBIfam" id="TIGR02937">
    <property type="entry name" value="sigma70-ECF"/>
    <property type="match status" value="1"/>
</dbReference>
<dbReference type="RefSeq" id="WP_110316941.1">
    <property type="nucleotide sequence ID" value="NZ_QJJU01000009.1"/>
</dbReference>
<evidence type="ECO:0000256" key="6">
    <source>
        <dbReference type="ARBA" id="ARBA00023163"/>
    </source>
</evidence>
<keyword evidence="10" id="KW-1185">Reference proteome</keyword>
<dbReference type="GO" id="GO:0016987">
    <property type="term" value="F:sigma factor activity"/>
    <property type="evidence" value="ECO:0007669"/>
    <property type="project" value="UniProtKB-KW"/>
</dbReference>
<dbReference type="GO" id="GO:0003677">
    <property type="term" value="F:DNA binding"/>
    <property type="evidence" value="ECO:0007669"/>
    <property type="project" value="UniProtKB-KW"/>
</dbReference>
<reference evidence="9 10" key="2">
    <citation type="submission" date="2018-06" db="EMBL/GenBank/DDBJ databases">
        <title>Sequencing of bacterial isolates from soil warming experiment in Harvard Forest, Massachusetts, USA.</title>
        <authorList>
            <person name="Deangelis K.PhD."/>
        </authorList>
    </citation>
    <scope>NUCLEOTIDE SEQUENCE [LARGE SCALE GENOMIC DNA]</scope>
    <source>
        <strain evidence="9 10">GAS496</strain>
    </source>
</reference>
<dbReference type="PANTHER" id="PTHR30173:SF43">
    <property type="entry name" value="ECF RNA POLYMERASE SIGMA FACTOR SIGI-RELATED"/>
    <property type="match status" value="1"/>
</dbReference>
<accession>A0A318HFZ6</accession>
<dbReference type="InterPro" id="IPR014284">
    <property type="entry name" value="RNA_pol_sigma-70_dom"/>
</dbReference>
<dbReference type="InterPro" id="IPR032710">
    <property type="entry name" value="NTF2-like_dom_sf"/>
</dbReference>
<dbReference type="Gene3D" id="3.10.450.50">
    <property type="match status" value="1"/>
</dbReference>
<dbReference type="InterPro" id="IPR013325">
    <property type="entry name" value="RNA_pol_sigma_r2"/>
</dbReference>
<comment type="subunit">
    <text evidence="2">Interacts transiently with the RNA polymerase catalytic core formed by RpoA, RpoB, RpoC and RpoZ (2 alpha, 1 beta, 1 beta' and 1 omega subunit) to form the RNA polymerase holoenzyme that can initiate transcription.</text>
</comment>
<keyword evidence="6" id="KW-0804">Transcription</keyword>
<evidence type="ECO:0000259" key="8">
    <source>
        <dbReference type="Pfam" id="PF08281"/>
    </source>
</evidence>
<dbReference type="EMBL" id="QJJU01000009">
    <property type="protein sequence ID" value="PXX08168.1"/>
    <property type="molecule type" value="Genomic_DNA"/>
</dbReference>
<dbReference type="SUPFAM" id="SSF88946">
    <property type="entry name" value="Sigma2 domain of RNA polymerase sigma factors"/>
    <property type="match status" value="1"/>
</dbReference>
<name>A0A318HFZ6_9MYCO</name>
<feature type="domain" description="RNA polymerase sigma-70 region 2" evidence="7">
    <location>
        <begin position="6"/>
        <end position="69"/>
    </location>
</feature>
<dbReference type="Pfam" id="PF04542">
    <property type="entry name" value="Sigma70_r2"/>
    <property type="match status" value="1"/>
</dbReference>
<evidence type="ECO:0000256" key="5">
    <source>
        <dbReference type="ARBA" id="ARBA00023125"/>
    </source>
</evidence>
<evidence type="ECO:0000313" key="9">
    <source>
        <dbReference type="EMBL" id="PXX08168.1"/>
    </source>
</evidence>
<dbReference type="InterPro" id="IPR036388">
    <property type="entry name" value="WH-like_DNA-bd_sf"/>
</dbReference>
<sequence>MHGEAFEENRPHLRAVAYRMLGSLTEADDAVQEAWLRLDRADVGDLRNPRGWLTTVVARICLDMLRARSARPEEPLDEAKTIPALDAVDPEQEAVLADSIGVALLVILQTLSPAERLAFVLHDMFDLPFAEIAPIVGRSENTAAQLASRARRRVRGKTPNPAADFARQRLLVEAFLAAARDGDFDGLLTLLDSDVVARADATAAGTPTTISGAQAVAASARAFSANSRFAEPALVDGAVGIVVAPKGKLALVLRFSVAGDKITEIDIEADPARLSSLSLALLD</sequence>
<comment type="similarity">
    <text evidence="1">Belongs to the sigma-70 factor family. ECF subfamily.</text>
</comment>
<keyword evidence="4" id="KW-0731">Sigma factor</keyword>
<dbReference type="OrthoDB" id="3211555at2"/>
<comment type="caution">
    <text evidence="9">The sequence shown here is derived from an EMBL/GenBank/DDBJ whole genome shotgun (WGS) entry which is preliminary data.</text>
</comment>
<organism evidence="9 10">
    <name type="scientific">Mycolicibacterium moriokaense</name>
    <dbReference type="NCBI Taxonomy" id="39691"/>
    <lineage>
        <taxon>Bacteria</taxon>
        <taxon>Bacillati</taxon>
        <taxon>Actinomycetota</taxon>
        <taxon>Actinomycetes</taxon>
        <taxon>Mycobacteriales</taxon>
        <taxon>Mycobacteriaceae</taxon>
        <taxon>Mycolicibacterium</taxon>
    </lineage>
</organism>
<dbReference type="AlphaFoldDB" id="A0A318HFZ6"/>
<dbReference type="InterPro" id="IPR013249">
    <property type="entry name" value="RNA_pol_sigma70_r4_t2"/>
</dbReference>
<evidence type="ECO:0000256" key="1">
    <source>
        <dbReference type="ARBA" id="ARBA00010641"/>
    </source>
</evidence>
<evidence type="ECO:0000256" key="4">
    <source>
        <dbReference type="ARBA" id="ARBA00023082"/>
    </source>
</evidence>
<dbReference type="Gene3D" id="1.10.10.10">
    <property type="entry name" value="Winged helix-like DNA-binding domain superfamily/Winged helix DNA-binding domain"/>
    <property type="match status" value="1"/>
</dbReference>
<reference evidence="10" key="1">
    <citation type="submission" date="2018-05" db="EMBL/GenBank/DDBJ databases">
        <authorList>
            <person name="Deangelis K."/>
            <person name="Huntemann M."/>
            <person name="Clum A."/>
            <person name="Pillay M."/>
            <person name="Palaniappan K."/>
            <person name="Varghese N."/>
            <person name="Mikhailova N."/>
            <person name="Stamatis D."/>
            <person name="Reddy T."/>
            <person name="Daum C."/>
            <person name="Shapiro N."/>
            <person name="Ivanova N."/>
            <person name="Kyrpides N."/>
            <person name="Woyke T."/>
        </authorList>
    </citation>
    <scope>NUCLEOTIDE SEQUENCE [LARGE SCALE GENOMIC DNA]</scope>
    <source>
        <strain evidence="10">GAS496</strain>
    </source>
</reference>
<gene>
    <name evidence="9" type="ORF">C8E89_109184</name>
</gene>
<evidence type="ECO:0000256" key="2">
    <source>
        <dbReference type="ARBA" id="ARBA00011344"/>
    </source>
</evidence>
<proteinExistence type="inferred from homology"/>
<dbReference type="Proteomes" id="UP000247781">
    <property type="component" value="Unassembled WGS sequence"/>
</dbReference>
<keyword evidence="5" id="KW-0238">DNA-binding</keyword>
<feature type="domain" description="RNA polymerase sigma factor 70 region 4 type 2" evidence="8">
    <location>
        <begin position="103"/>
        <end position="153"/>
    </location>
</feature>